<feature type="domain" description="SCP" evidence="2">
    <location>
        <begin position="27"/>
        <end position="166"/>
    </location>
</feature>
<organism evidence="3 4">
    <name type="scientific">Parerythrobacter lacustris</name>
    <dbReference type="NCBI Taxonomy" id="2969984"/>
    <lineage>
        <taxon>Bacteria</taxon>
        <taxon>Pseudomonadati</taxon>
        <taxon>Pseudomonadota</taxon>
        <taxon>Alphaproteobacteria</taxon>
        <taxon>Sphingomonadales</taxon>
        <taxon>Erythrobacteraceae</taxon>
        <taxon>Parerythrobacter</taxon>
    </lineage>
</organism>
<dbReference type="Pfam" id="PF00188">
    <property type="entry name" value="CAP"/>
    <property type="match status" value="1"/>
</dbReference>
<accession>A0ABT1XTW8</accession>
<gene>
    <name evidence="3" type="ORF">NSO95_07900</name>
</gene>
<dbReference type="InterPro" id="IPR002413">
    <property type="entry name" value="V5_allergen-like"/>
</dbReference>
<dbReference type="PANTHER" id="PTHR10334">
    <property type="entry name" value="CYSTEINE-RICH SECRETORY PROTEIN-RELATED"/>
    <property type="match status" value="1"/>
</dbReference>
<reference evidence="3 4" key="1">
    <citation type="submission" date="2022-08" db="EMBL/GenBank/DDBJ databases">
        <title>Polyphasic taxonomy analysis of Qipengyuania sp.RS5-5.</title>
        <authorList>
            <person name="Xamxidin M."/>
            <person name="Wu M."/>
        </authorList>
    </citation>
    <scope>NUCLEOTIDE SEQUENCE [LARGE SCALE GENOMIC DNA]</scope>
    <source>
        <strain evidence="3 4">RS5-5</strain>
    </source>
</reference>
<dbReference type="InterPro" id="IPR018244">
    <property type="entry name" value="Allrgn_V5/Tpx1_CS"/>
</dbReference>
<dbReference type="EMBL" id="JANKHH010000004">
    <property type="protein sequence ID" value="MCR2833867.1"/>
    <property type="molecule type" value="Genomic_DNA"/>
</dbReference>
<feature type="chain" id="PRO_5046900524" evidence="1">
    <location>
        <begin position="22"/>
        <end position="172"/>
    </location>
</feature>
<comment type="caution">
    <text evidence="3">The sequence shown here is derived from an EMBL/GenBank/DDBJ whole genome shotgun (WGS) entry which is preliminary data.</text>
</comment>
<dbReference type="InterPro" id="IPR001283">
    <property type="entry name" value="CRISP-related"/>
</dbReference>
<dbReference type="InterPro" id="IPR035940">
    <property type="entry name" value="CAP_sf"/>
</dbReference>
<dbReference type="Proteomes" id="UP001206067">
    <property type="component" value="Unassembled WGS sequence"/>
</dbReference>
<sequence>MLKTIVLAAAICALLGGNAVAEAGLHPFDAELLRTHNEARSDFGAKPLRWNEELANDARAYAKTLARQGRLEHAPAIARRGAGENLWQGTDRSFTASDMIGRFVEEKRWFKPGRFPDVSTTGNWVDVGHYTQIVWPSTEEVGCAVASNARDEFLVCRYRPAGNIYDGTIAPQ</sequence>
<name>A0ABT1XTW8_9SPHN</name>
<dbReference type="RefSeq" id="WP_257595645.1">
    <property type="nucleotide sequence ID" value="NZ_JANKHH010000004.1"/>
</dbReference>
<keyword evidence="4" id="KW-1185">Reference proteome</keyword>
<dbReference type="PROSITE" id="PS01009">
    <property type="entry name" value="CRISP_1"/>
    <property type="match status" value="1"/>
</dbReference>
<proteinExistence type="predicted"/>
<dbReference type="InterPro" id="IPR034113">
    <property type="entry name" value="SCP_GAPR1-like"/>
</dbReference>
<evidence type="ECO:0000259" key="2">
    <source>
        <dbReference type="SMART" id="SM00198"/>
    </source>
</evidence>
<evidence type="ECO:0000313" key="3">
    <source>
        <dbReference type="EMBL" id="MCR2833867.1"/>
    </source>
</evidence>
<protein>
    <submittedName>
        <fullName evidence="3">CAP family protein</fullName>
    </submittedName>
</protein>
<dbReference type="SMART" id="SM00198">
    <property type="entry name" value="SCP"/>
    <property type="match status" value="1"/>
</dbReference>
<dbReference type="SUPFAM" id="SSF55797">
    <property type="entry name" value="PR-1-like"/>
    <property type="match status" value="1"/>
</dbReference>
<evidence type="ECO:0000313" key="4">
    <source>
        <dbReference type="Proteomes" id="UP001206067"/>
    </source>
</evidence>
<feature type="signal peptide" evidence="1">
    <location>
        <begin position="1"/>
        <end position="21"/>
    </location>
</feature>
<keyword evidence="1" id="KW-0732">Signal</keyword>
<evidence type="ECO:0000256" key="1">
    <source>
        <dbReference type="SAM" id="SignalP"/>
    </source>
</evidence>
<dbReference type="InterPro" id="IPR014044">
    <property type="entry name" value="CAP_dom"/>
</dbReference>
<dbReference type="Gene3D" id="3.40.33.10">
    <property type="entry name" value="CAP"/>
    <property type="match status" value="1"/>
</dbReference>
<dbReference type="PRINTS" id="PR00838">
    <property type="entry name" value="V5ALLERGEN"/>
</dbReference>
<dbReference type="CDD" id="cd05382">
    <property type="entry name" value="CAP_GAPR1-like"/>
    <property type="match status" value="1"/>
</dbReference>
<dbReference type="PRINTS" id="PR00837">
    <property type="entry name" value="V5TPXLIKE"/>
</dbReference>
<dbReference type="PROSITE" id="PS01010">
    <property type="entry name" value="CRISP_2"/>
    <property type="match status" value="1"/>
</dbReference>